<feature type="compositionally biased region" description="Low complexity" evidence="1">
    <location>
        <begin position="45"/>
        <end position="58"/>
    </location>
</feature>
<feature type="compositionally biased region" description="Basic and acidic residues" evidence="1">
    <location>
        <begin position="358"/>
        <end position="367"/>
    </location>
</feature>
<dbReference type="Proteomes" id="UP000799118">
    <property type="component" value="Unassembled WGS sequence"/>
</dbReference>
<feature type="compositionally biased region" description="Low complexity" evidence="1">
    <location>
        <begin position="327"/>
        <end position="356"/>
    </location>
</feature>
<organism evidence="3 4">
    <name type="scientific">Gymnopus androsaceus JB14</name>
    <dbReference type="NCBI Taxonomy" id="1447944"/>
    <lineage>
        <taxon>Eukaryota</taxon>
        <taxon>Fungi</taxon>
        <taxon>Dikarya</taxon>
        <taxon>Basidiomycota</taxon>
        <taxon>Agaricomycotina</taxon>
        <taxon>Agaricomycetes</taxon>
        <taxon>Agaricomycetidae</taxon>
        <taxon>Agaricales</taxon>
        <taxon>Marasmiineae</taxon>
        <taxon>Omphalotaceae</taxon>
        <taxon>Gymnopus</taxon>
    </lineage>
</organism>
<keyword evidence="2" id="KW-0472">Membrane</keyword>
<feature type="region of interest" description="Disordered" evidence="1">
    <location>
        <begin position="100"/>
        <end position="135"/>
    </location>
</feature>
<protein>
    <recommendedName>
        <fullName evidence="5">REJ domain-containing protein</fullName>
    </recommendedName>
</protein>
<feature type="region of interest" description="Disordered" evidence="1">
    <location>
        <begin position="38"/>
        <end position="58"/>
    </location>
</feature>
<accession>A0A6A4IQB7</accession>
<name>A0A6A4IQB7_9AGAR</name>
<dbReference type="AlphaFoldDB" id="A0A6A4IQB7"/>
<feature type="region of interest" description="Disordered" evidence="1">
    <location>
        <begin position="315"/>
        <end position="367"/>
    </location>
</feature>
<proteinExistence type="predicted"/>
<feature type="transmembrane region" description="Helical" evidence="2">
    <location>
        <begin position="139"/>
        <end position="161"/>
    </location>
</feature>
<reference evidence="3" key="1">
    <citation type="journal article" date="2019" name="Environ. Microbiol.">
        <title>Fungal ecological strategies reflected in gene transcription - a case study of two litter decomposers.</title>
        <authorList>
            <person name="Barbi F."/>
            <person name="Kohler A."/>
            <person name="Barry K."/>
            <person name="Baskaran P."/>
            <person name="Daum C."/>
            <person name="Fauchery L."/>
            <person name="Ihrmark K."/>
            <person name="Kuo A."/>
            <person name="LaButti K."/>
            <person name="Lipzen A."/>
            <person name="Morin E."/>
            <person name="Grigoriev I.V."/>
            <person name="Henrissat B."/>
            <person name="Lindahl B."/>
            <person name="Martin F."/>
        </authorList>
    </citation>
    <scope>NUCLEOTIDE SEQUENCE</scope>
    <source>
        <strain evidence="3">JB14</strain>
    </source>
</reference>
<keyword evidence="2" id="KW-1133">Transmembrane helix</keyword>
<evidence type="ECO:0000256" key="1">
    <source>
        <dbReference type="SAM" id="MobiDB-lite"/>
    </source>
</evidence>
<evidence type="ECO:0000313" key="4">
    <source>
        <dbReference type="Proteomes" id="UP000799118"/>
    </source>
</evidence>
<evidence type="ECO:0000313" key="3">
    <source>
        <dbReference type="EMBL" id="KAE9410747.1"/>
    </source>
</evidence>
<keyword evidence="2" id="KW-0812">Transmembrane</keyword>
<gene>
    <name evidence="3" type="ORF">BT96DRAFT_983443</name>
</gene>
<dbReference type="EMBL" id="ML769384">
    <property type="protein sequence ID" value="KAE9410747.1"/>
    <property type="molecule type" value="Genomic_DNA"/>
</dbReference>
<keyword evidence="4" id="KW-1185">Reference proteome</keyword>
<sequence length="367" mass="37477">MLVRNGLLENRAFGIGTDGVGDLGSDIIGTVLSGLFPTPTARGHTSSSTTTSSSSSSSITSSITSSLTSSNSVASVALSTSATSTSSSTTVVQSSSLTSSASSSASSSISVTTSPSSSSTADASEATPSSTTTSSAGNIIGGVAAALIALISLCVFGFFFLRQRRKRRSERKLLHQVDPFTVTPDDQLQPPRNMTEQRMTFGALYGRPGPSYPEGDRYQQISPSVLPYPPPSTIYANNTSRSLTSPFADPIPASASPISPIGFSPLSQSSFAAEYPASPFADPVVSAAGGTSASPNPIFRSSLIIQTPPSAAVKLFPSNRASGGDGLSSSGYSPVMRNAEAPSTPSPTASESRPATVYHEDDAYAGI</sequence>
<evidence type="ECO:0008006" key="5">
    <source>
        <dbReference type="Google" id="ProtNLM"/>
    </source>
</evidence>
<evidence type="ECO:0000256" key="2">
    <source>
        <dbReference type="SAM" id="Phobius"/>
    </source>
</evidence>
<dbReference type="OrthoDB" id="3019872at2759"/>